<organism evidence="2 3">
    <name type="scientific">Diachasmimorpha longicaudata entomopoxvirus</name>
    <dbReference type="NCBI Taxonomy" id="109981"/>
    <lineage>
        <taxon>Viruses</taxon>
        <taxon>Varidnaviria</taxon>
        <taxon>Bamfordvirae</taxon>
        <taxon>Nucleocytoviricota</taxon>
        <taxon>Pokkesviricetes</taxon>
        <taxon>Chitovirales</taxon>
        <taxon>Poxviridae</taxon>
        <taxon>Entomopoxvirinae</taxon>
        <taxon>Epsilonentomopoxvirus</taxon>
        <taxon>Epsilonentomopoxvirus dlongicaudata</taxon>
        <taxon>Diachasmimorpha entomopoxvirus</taxon>
    </lineage>
</organism>
<feature type="transmembrane region" description="Helical" evidence="1">
    <location>
        <begin position="7"/>
        <end position="27"/>
    </location>
</feature>
<sequence length="75" mass="8636">MIEPRDLNYYLIGVILVLFFVILGIIAERIHVCRKKKSEVQVSAKKANRDREGEEDDLMDGFTSIELKPTTVNKK</sequence>
<evidence type="ECO:0000313" key="2">
    <source>
        <dbReference type="EMBL" id="AKS26309.1"/>
    </source>
</evidence>
<name>A0A7R5WLW2_9POXV</name>
<evidence type="ECO:0000256" key="1">
    <source>
        <dbReference type="SAM" id="Phobius"/>
    </source>
</evidence>
<keyword evidence="1" id="KW-1133">Transmembrane helix</keyword>
<proteinExistence type="predicted"/>
<keyword evidence="3" id="KW-1185">Reference proteome</keyword>
<protein>
    <submittedName>
        <fullName evidence="2">Uncharacterized protein</fullName>
    </submittedName>
</protein>
<accession>A0A7R5WLW2</accession>
<dbReference type="EMBL" id="KR095315">
    <property type="protein sequence ID" value="AKS26309.1"/>
    <property type="molecule type" value="Genomic_DNA"/>
</dbReference>
<evidence type="ECO:0000313" key="3">
    <source>
        <dbReference type="Proteomes" id="UP000593702"/>
    </source>
</evidence>
<keyword evidence="1" id="KW-0472">Membrane</keyword>
<gene>
    <name evidence="2" type="ORF">DLEV_018</name>
</gene>
<dbReference type="Proteomes" id="UP000593702">
    <property type="component" value="Segment"/>
</dbReference>
<reference evidence="2 3" key="1">
    <citation type="submission" date="2015-04" db="EMBL/GenBank/DDBJ databases">
        <title>Diachasmimorpha longicaudata entomopoxvirus genome.</title>
        <authorList>
            <person name="Coffman K.A."/>
            <person name="Burke G.R."/>
        </authorList>
    </citation>
    <scope>NUCLEOTIDE SEQUENCE [LARGE SCALE GENOMIC DNA]</scope>
</reference>
<keyword evidence="1" id="KW-0812">Transmembrane</keyword>